<comment type="caution">
    <text evidence="6">The sequence shown here is derived from an EMBL/GenBank/DDBJ whole genome shotgun (WGS) entry which is preliminary data.</text>
</comment>
<comment type="similarity">
    <text evidence="2">Belongs to the beta-microseminoprotein family.</text>
</comment>
<feature type="signal peptide" evidence="5">
    <location>
        <begin position="1"/>
        <end position="30"/>
    </location>
</feature>
<reference evidence="6" key="1">
    <citation type="journal article" date="2022" name="bioRxiv">
        <title>Sequencing and chromosome-scale assembly of the giantPleurodeles waltlgenome.</title>
        <authorList>
            <person name="Brown T."/>
            <person name="Elewa A."/>
            <person name="Iarovenko S."/>
            <person name="Subramanian E."/>
            <person name="Araus A.J."/>
            <person name="Petzold A."/>
            <person name="Susuki M."/>
            <person name="Suzuki K.-i.T."/>
            <person name="Hayashi T."/>
            <person name="Toyoda A."/>
            <person name="Oliveira C."/>
            <person name="Osipova E."/>
            <person name="Leigh N.D."/>
            <person name="Simon A."/>
            <person name="Yun M.H."/>
        </authorList>
    </citation>
    <scope>NUCLEOTIDE SEQUENCE</scope>
    <source>
        <strain evidence="6">20211129_DDA</strain>
        <tissue evidence="6">Liver</tissue>
    </source>
</reference>
<comment type="subcellular location">
    <subcellularLocation>
        <location evidence="1">Secreted</location>
    </subcellularLocation>
</comment>
<keyword evidence="5" id="KW-0732">Signal</keyword>
<proteinExistence type="inferred from homology"/>
<dbReference type="Proteomes" id="UP001066276">
    <property type="component" value="Chromosome 12"/>
</dbReference>
<evidence type="ECO:0000256" key="1">
    <source>
        <dbReference type="ARBA" id="ARBA00004613"/>
    </source>
</evidence>
<dbReference type="GO" id="GO:0005615">
    <property type="term" value="C:extracellular space"/>
    <property type="evidence" value="ECO:0007669"/>
    <property type="project" value="TreeGrafter"/>
</dbReference>
<keyword evidence="3" id="KW-0964">Secreted</keyword>
<keyword evidence="7" id="KW-1185">Reference proteome</keyword>
<evidence type="ECO:0000256" key="4">
    <source>
        <dbReference type="ARBA" id="ARBA00023157"/>
    </source>
</evidence>
<evidence type="ECO:0008006" key="8">
    <source>
        <dbReference type="Google" id="ProtNLM"/>
    </source>
</evidence>
<dbReference type="Pfam" id="PF05825">
    <property type="entry name" value="PSP94"/>
    <property type="match status" value="1"/>
</dbReference>
<evidence type="ECO:0000256" key="3">
    <source>
        <dbReference type="ARBA" id="ARBA00022525"/>
    </source>
</evidence>
<protein>
    <recommendedName>
        <fullName evidence="8">Prostate-associated microseminoprotein</fullName>
    </recommendedName>
</protein>
<dbReference type="EMBL" id="JANPWB010000016">
    <property type="protein sequence ID" value="KAJ1080741.1"/>
    <property type="molecule type" value="Genomic_DNA"/>
</dbReference>
<dbReference type="Gene3D" id="2.60.40.1900">
    <property type="entry name" value="Beta-microseminoprotein (PSP94) domain"/>
    <property type="match status" value="1"/>
</dbReference>
<dbReference type="GO" id="GO:0005737">
    <property type="term" value="C:cytoplasm"/>
    <property type="evidence" value="ECO:0007669"/>
    <property type="project" value="TreeGrafter"/>
</dbReference>
<sequence length="132" mass="14985">MASSRAAFLLQRWLLMLSVCAVWLSPGCSGDCFFDAKGTCQHQGREYGLGETWMTKECYQCICLNPFGVGCCDDIQQPVDYPDWCEVVRKPESCSVAIVMKANRRVPCTNNIARERLAMRGREGWNEPDFLF</sequence>
<dbReference type="AlphaFoldDB" id="A0AAV7KN97"/>
<evidence type="ECO:0000256" key="5">
    <source>
        <dbReference type="SAM" id="SignalP"/>
    </source>
</evidence>
<gene>
    <name evidence="6" type="ORF">NDU88_000935</name>
</gene>
<keyword evidence="4" id="KW-1015">Disulfide bond</keyword>
<feature type="chain" id="PRO_5043686816" description="Prostate-associated microseminoprotein" evidence="5">
    <location>
        <begin position="31"/>
        <end position="132"/>
    </location>
</feature>
<dbReference type="PANTHER" id="PTHR10500:SF6">
    <property type="entry name" value="PROSTATE-ASSOCIATED MICROSEMINOPROTEIN"/>
    <property type="match status" value="1"/>
</dbReference>
<evidence type="ECO:0000313" key="7">
    <source>
        <dbReference type="Proteomes" id="UP001066276"/>
    </source>
</evidence>
<evidence type="ECO:0000313" key="6">
    <source>
        <dbReference type="EMBL" id="KAJ1080741.1"/>
    </source>
</evidence>
<dbReference type="PANTHER" id="PTHR10500">
    <property type="entry name" value="BETA-MICROSEMINOPROTEIN"/>
    <property type="match status" value="1"/>
</dbReference>
<organism evidence="6 7">
    <name type="scientific">Pleurodeles waltl</name>
    <name type="common">Iberian ribbed newt</name>
    <dbReference type="NCBI Taxonomy" id="8319"/>
    <lineage>
        <taxon>Eukaryota</taxon>
        <taxon>Metazoa</taxon>
        <taxon>Chordata</taxon>
        <taxon>Craniata</taxon>
        <taxon>Vertebrata</taxon>
        <taxon>Euteleostomi</taxon>
        <taxon>Amphibia</taxon>
        <taxon>Batrachia</taxon>
        <taxon>Caudata</taxon>
        <taxon>Salamandroidea</taxon>
        <taxon>Salamandridae</taxon>
        <taxon>Pleurodelinae</taxon>
        <taxon>Pleurodeles</taxon>
    </lineage>
</organism>
<accession>A0AAV7KN97</accession>
<evidence type="ECO:0000256" key="2">
    <source>
        <dbReference type="ARBA" id="ARBA00010352"/>
    </source>
</evidence>
<name>A0AAV7KN97_PLEWA</name>
<dbReference type="SUPFAM" id="SSF57603">
    <property type="entry name" value="FnI-like domain"/>
    <property type="match status" value="1"/>
</dbReference>
<dbReference type="InterPro" id="IPR008735">
    <property type="entry name" value="PSP94"/>
</dbReference>